<accession>A0A0C9SUH7</accession>
<dbReference type="AlphaFoldDB" id="A0A0C9SUH7"/>
<feature type="non-terminal residue" evidence="2">
    <location>
        <position position="1"/>
    </location>
</feature>
<dbReference type="Pfam" id="PF22936">
    <property type="entry name" value="Pol_BBD"/>
    <property type="match status" value="1"/>
</dbReference>
<evidence type="ECO:0000313" key="2">
    <source>
        <dbReference type="EMBL" id="KIJ06095.1"/>
    </source>
</evidence>
<dbReference type="OrthoDB" id="3251181at2759"/>
<proteinExistence type="predicted"/>
<keyword evidence="3" id="KW-1185">Reference proteome</keyword>
<organism evidence="2 3">
    <name type="scientific">Paxillus involutus ATCC 200175</name>
    <dbReference type="NCBI Taxonomy" id="664439"/>
    <lineage>
        <taxon>Eukaryota</taxon>
        <taxon>Fungi</taxon>
        <taxon>Dikarya</taxon>
        <taxon>Basidiomycota</taxon>
        <taxon>Agaricomycotina</taxon>
        <taxon>Agaricomycetes</taxon>
        <taxon>Agaricomycetidae</taxon>
        <taxon>Boletales</taxon>
        <taxon>Paxilineae</taxon>
        <taxon>Paxillaceae</taxon>
        <taxon>Paxillus</taxon>
    </lineage>
</organism>
<reference evidence="3" key="2">
    <citation type="submission" date="2015-01" db="EMBL/GenBank/DDBJ databases">
        <title>Evolutionary Origins and Diversification of the Mycorrhizal Mutualists.</title>
        <authorList>
            <consortium name="DOE Joint Genome Institute"/>
            <consortium name="Mycorrhizal Genomics Consortium"/>
            <person name="Kohler A."/>
            <person name="Kuo A."/>
            <person name="Nagy L.G."/>
            <person name="Floudas D."/>
            <person name="Copeland A."/>
            <person name="Barry K.W."/>
            <person name="Cichocki N."/>
            <person name="Veneault-Fourrey C."/>
            <person name="LaButti K."/>
            <person name="Lindquist E.A."/>
            <person name="Lipzen A."/>
            <person name="Lundell T."/>
            <person name="Morin E."/>
            <person name="Murat C."/>
            <person name="Riley R."/>
            <person name="Ohm R."/>
            <person name="Sun H."/>
            <person name="Tunlid A."/>
            <person name="Henrissat B."/>
            <person name="Grigoriev I.V."/>
            <person name="Hibbett D.S."/>
            <person name="Martin F."/>
        </authorList>
    </citation>
    <scope>NUCLEOTIDE SEQUENCE [LARGE SCALE GENOMIC DNA]</scope>
    <source>
        <strain evidence="3">ATCC 200175</strain>
    </source>
</reference>
<dbReference type="EMBL" id="KN820519">
    <property type="protein sequence ID" value="KIJ06095.1"/>
    <property type="molecule type" value="Genomic_DNA"/>
</dbReference>
<dbReference type="Proteomes" id="UP000053647">
    <property type="component" value="Unassembled WGS sequence"/>
</dbReference>
<feature type="domain" description="Retrovirus-related Pol polyprotein from transposon TNT 1-94-like beta-barrel" evidence="1">
    <location>
        <begin position="3"/>
        <end position="60"/>
    </location>
</feature>
<evidence type="ECO:0000313" key="3">
    <source>
        <dbReference type="Proteomes" id="UP000053647"/>
    </source>
</evidence>
<protein>
    <recommendedName>
        <fullName evidence="1">Retrovirus-related Pol polyprotein from transposon TNT 1-94-like beta-barrel domain-containing protein</fullName>
    </recommendedName>
</protein>
<sequence length="64" mass="6809">PPKPITTADKRTFDAIGRGDLHIELPNGANKTRILLKNVLYAPSMGVTLVSISKLTAAGYAALF</sequence>
<dbReference type="InterPro" id="IPR054722">
    <property type="entry name" value="PolX-like_BBD"/>
</dbReference>
<evidence type="ECO:0000259" key="1">
    <source>
        <dbReference type="Pfam" id="PF22936"/>
    </source>
</evidence>
<feature type="non-terminal residue" evidence="2">
    <location>
        <position position="64"/>
    </location>
</feature>
<gene>
    <name evidence="2" type="ORF">PAXINDRAFT_22965</name>
</gene>
<name>A0A0C9SUH7_PAXIN</name>
<reference evidence="2 3" key="1">
    <citation type="submission" date="2014-06" db="EMBL/GenBank/DDBJ databases">
        <authorList>
            <consortium name="DOE Joint Genome Institute"/>
            <person name="Kuo A."/>
            <person name="Kohler A."/>
            <person name="Nagy L.G."/>
            <person name="Floudas D."/>
            <person name="Copeland A."/>
            <person name="Barry K.W."/>
            <person name="Cichocki N."/>
            <person name="Veneault-Fourrey C."/>
            <person name="LaButti K."/>
            <person name="Lindquist E.A."/>
            <person name="Lipzen A."/>
            <person name="Lundell T."/>
            <person name="Morin E."/>
            <person name="Murat C."/>
            <person name="Sun H."/>
            <person name="Tunlid A."/>
            <person name="Henrissat B."/>
            <person name="Grigoriev I.V."/>
            <person name="Hibbett D.S."/>
            <person name="Martin F."/>
            <person name="Nordberg H.P."/>
            <person name="Cantor M.N."/>
            <person name="Hua S.X."/>
        </authorList>
    </citation>
    <scope>NUCLEOTIDE SEQUENCE [LARGE SCALE GENOMIC DNA]</scope>
    <source>
        <strain evidence="2 3">ATCC 200175</strain>
    </source>
</reference>
<dbReference type="HOGENOM" id="CLU_158358_1_0_1"/>